<dbReference type="InterPro" id="IPR001611">
    <property type="entry name" value="Leu-rich_rpt"/>
</dbReference>
<dbReference type="InterPro" id="IPR057207">
    <property type="entry name" value="FBXL15_LRR"/>
</dbReference>
<dbReference type="SUPFAM" id="SSF81383">
    <property type="entry name" value="F-box domain"/>
    <property type="match status" value="1"/>
</dbReference>
<dbReference type="InterPro" id="IPR006553">
    <property type="entry name" value="Leu-rich_rpt_Cys-con_subtyp"/>
</dbReference>
<dbReference type="PROSITE" id="PS50181">
    <property type="entry name" value="FBOX"/>
    <property type="match status" value="1"/>
</dbReference>
<dbReference type="OrthoDB" id="10257471at2759"/>
<dbReference type="EMBL" id="CAJPWZ010002579">
    <property type="protein sequence ID" value="CAG2241014.1"/>
    <property type="molecule type" value="Genomic_DNA"/>
</dbReference>
<dbReference type="GO" id="GO:0019005">
    <property type="term" value="C:SCF ubiquitin ligase complex"/>
    <property type="evidence" value="ECO:0007669"/>
    <property type="project" value="TreeGrafter"/>
</dbReference>
<dbReference type="AlphaFoldDB" id="A0A8S3U604"/>
<accession>A0A8S3U604</accession>
<proteinExistence type="predicted"/>
<evidence type="ECO:0000313" key="4">
    <source>
        <dbReference type="Proteomes" id="UP000683360"/>
    </source>
</evidence>
<evidence type="ECO:0000256" key="1">
    <source>
        <dbReference type="ARBA" id="ARBA00022786"/>
    </source>
</evidence>
<gene>
    <name evidence="3" type="ORF">MEDL_53271</name>
</gene>
<evidence type="ECO:0000313" key="3">
    <source>
        <dbReference type="EMBL" id="CAG2241014.1"/>
    </source>
</evidence>
<feature type="domain" description="F-box" evidence="2">
    <location>
        <begin position="107"/>
        <end position="154"/>
    </location>
</feature>
<dbReference type="Gene3D" id="3.80.10.10">
    <property type="entry name" value="Ribonuclease Inhibitor"/>
    <property type="match status" value="2"/>
</dbReference>
<dbReference type="InterPro" id="IPR001810">
    <property type="entry name" value="F-box_dom"/>
</dbReference>
<sequence length="503" mass="57515">MSETNEDSDFDLLADSGYTDDMSQLSPVKNVDKSDIHLLCPSLNFSDDEMEQNCVEKRNTLDDNDIEPQHVRRSIIKTDIEFIEREITPAMIQVEEILTSDDEMFCTCPIVCIPREIIMKIFTYFTQPELCCKLSRVCKSWYDYAFDPSLWKVIDLHNYRNIPSVNLCRLIAKATNLRSLLLHGRENISESEVAVFTEYTSNLQHLDLGFCQNMNIPMLSIIVNKCPILESINLEGDTCFKPGSLQILSRCEHLKEMNFSHCILENMDLHHLAKNLETITSLNIDGISWIDDEPVIYLLKQHNEHLTELVIDGAEITDDCYKSIAKCSYLTVFEASFCELLTDKSLEYLQNLNKLKKLRLRKGTEFTAAGLMNFFSSPGIKHLTSLDMSECTGCDDICVSQLSQSCGKTLKHLSLCWCWHITDRGATSVVDHCRYLELLNLQGVKSIAGDSFARIPTDMPFLTKLSLSDCNMIKDELIEDVVRQKRNLTVINYYGETVMFEQS</sequence>
<keyword evidence="1" id="KW-0833">Ubl conjugation pathway</keyword>
<name>A0A8S3U604_MYTED</name>
<evidence type="ECO:0000259" key="2">
    <source>
        <dbReference type="PROSITE" id="PS50181"/>
    </source>
</evidence>
<dbReference type="InterPro" id="IPR036047">
    <property type="entry name" value="F-box-like_dom_sf"/>
</dbReference>
<dbReference type="InterPro" id="IPR032675">
    <property type="entry name" value="LRR_dom_sf"/>
</dbReference>
<dbReference type="SMART" id="SM00367">
    <property type="entry name" value="LRR_CC"/>
    <property type="match status" value="6"/>
</dbReference>
<dbReference type="SUPFAM" id="SSF52047">
    <property type="entry name" value="RNI-like"/>
    <property type="match status" value="1"/>
</dbReference>
<organism evidence="3 4">
    <name type="scientific">Mytilus edulis</name>
    <name type="common">Blue mussel</name>
    <dbReference type="NCBI Taxonomy" id="6550"/>
    <lineage>
        <taxon>Eukaryota</taxon>
        <taxon>Metazoa</taxon>
        <taxon>Spiralia</taxon>
        <taxon>Lophotrochozoa</taxon>
        <taxon>Mollusca</taxon>
        <taxon>Bivalvia</taxon>
        <taxon>Autobranchia</taxon>
        <taxon>Pteriomorphia</taxon>
        <taxon>Mytilida</taxon>
        <taxon>Mytiloidea</taxon>
        <taxon>Mytilidae</taxon>
        <taxon>Mytilinae</taxon>
        <taxon>Mytilus</taxon>
    </lineage>
</organism>
<dbReference type="Pfam" id="PF25372">
    <property type="entry name" value="DUF7885"/>
    <property type="match status" value="1"/>
</dbReference>
<protein>
    <submittedName>
        <fullName evidence="3">FBXL2_20</fullName>
    </submittedName>
</protein>
<reference evidence="3" key="1">
    <citation type="submission" date="2021-03" db="EMBL/GenBank/DDBJ databases">
        <authorList>
            <person name="Bekaert M."/>
        </authorList>
    </citation>
    <scope>NUCLEOTIDE SEQUENCE</scope>
</reference>
<dbReference type="PANTHER" id="PTHR13318">
    <property type="entry name" value="PARTNER OF PAIRED, ISOFORM B-RELATED"/>
    <property type="match status" value="1"/>
</dbReference>
<dbReference type="Proteomes" id="UP000683360">
    <property type="component" value="Unassembled WGS sequence"/>
</dbReference>
<keyword evidence="4" id="KW-1185">Reference proteome</keyword>
<dbReference type="Pfam" id="PF12937">
    <property type="entry name" value="F-box-like"/>
    <property type="match status" value="1"/>
</dbReference>
<comment type="caution">
    <text evidence="3">The sequence shown here is derived from an EMBL/GenBank/DDBJ whole genome shotgun (WGS) entry which is preliminary data.</text>
</comment>
<dbReference type="GO" id="GO:0031146">
    <property type="term" value="P:SCF-dependent proteasomal ubiquitin-dependent protein catabolic process"/>
    <property type="evidence" value="ECO:0007669"/>
    <property type="project" value="TreeGrafter"/>
</dbReference>
<dbReference type="Pfam" id="PF13516">
    <property type="entry name" value="LRR_6"/>
    <property type="match status" value="1"/>
</dbReference>